<dbReference type="InterPro" id="IPR023346">
    <property type="entry name" value="Lysozyme-like_dom_sf"/>
</dbReference>
<evidence type="ECO:0000313" key="3">
    <source>
        <dbReference type="Proteomes" id="UP000095401"/>
    </source>
</evidence>
<dbReference type="AlphaFoldDB" id="A0A1D8IMS6"/>
<dbReference type="EMBL" id="CP017415">
    <property type="protein sequence ID" value="AOU97724.1"/>
    <property type="molecule type" value="Genomic_DNA"/>
</dbReference>
<dbReference type="SUPFAM" id="SSF53955">
    <property type="entry name" value="Lysozyme-like"/>
    <property type="match status" value="1"/>
</dbReference>
<gene>
    <name evidence="2" type="ORF">BI364_06915</name>
</gene>
<dbReference type="InterPro" id="IPR008258">
    <property type="entry name" value="Transglycosylase_SLT_dom_1"/>
</dbReference>
<proteinExistence type="predicted"/>
<organism evidence="2 3">
    <name type="scientific">Acidihalobacter yilgarnensis</name>
    <dbReference type="NCBI Taxonomy" id="2819280"/>
    <lineage>
        <taxon>Bacteria</taxon>
        <taxon>Pseudomonadati</taxon>
        <taxon>Pseudomonadota</taxon>
        <taxon>Gammaproteobacteria</taxon>
        <taxon>Chromatiales</taxon>
        <taxon>Ectothiorhodospiraceae</taxon>
        <taxon>Acidihalobacter</taxon>
    </lineage>
</organism>
<dbReference type="Gene3D" id="1.10.530.10">
    <property type="match status" value="1"/>
</dbReference>
<dbReference type="Pfam" id="PF01464">
    <property type="entry name" value="SLT"/>
    <property type="match status" value="1"/>
</dbReference>
<dbReference type="CDD" id="cd13400">
    <property type="entry name" value="LT_IagB-like"/>
    <property type="match status" value="1"/>
</dbReference>
<name>A0A1D8IMS6_9GAMM</name>
<accession>A0A1D8IMS6</accession>
<reference evidence="3" key="1">
    <citation type="submission" date="2016-09" db="EMBL/GenBank/DDBJ databases">
        <title>Acidihalobacter prosperus F5.</title>
        <authorList>
            <person name="Khaleque H.N."/>
            <person name="Ramsay J.P."/>
            <person name="Kaksonen A.H."/>
            <person name="Boxall N.J."/>
            <person name="Watkin E.L.J."/>
        </authorList>
    </citation>
    <scope>NUCLEOTIDE SEQUENCE [LARGE SCALE GENOMIC DNA]</scope>
    <source>
        <strain evidence="3">F5</strain>
    </source>
</reference>
<feature type="domain" description="Transglycosylase SLT" evidence="1">
    <location>
        <begin position="31"/>
        <end position="130"/>
    </location>
</feature>
<dbReference type="KEGG" id="aprs:BI364_06915"/>
<evidence type="ECO:0000313" key="2">
    <source>
        <dbReference type="EMBL" id="AOU97724.1"/>
    </source>
</evidence>
<evidence type="ECO:0000259" key="1">
    <source>
        <dbReference type="Pfam" id="PF01464"/>
    </source>
</evidence>
<protein>
    <recommendedName>
        <fullName evidence="1">Transglycosylase SLT domain-containing protein</fullName>
    </recommendedName>
</protein>
<keyword evidence="3" id="KW-1185">Reference proteome</keyword>
<dbReference type="Proteomes" id="UP000095401">
    <property type="component" value="Chromosome"/>
</dbReference>
<sequence>MTLGGGSGFAQGAPLAPPRLGRMTARSFLTCARAEQRMEHVPAQVLAGIARVEGGRPGTVRVDANGTRDFGIMQVNSVWLPRLHRRFGITRSALRDNVCANVLAASYVLSRDYRRYGDWWQAVEAYHAGYALGAGVQYATRVMRFAINHGFDASGQILLADAGD</sequence>